<evidence type="ECO:0000256" key="4">
    <source>
        <dbReference type="ARBA" id="ARBA00022989"/>
    </source>
</evidence>
<dbReference type="EMBL" id="JACHFJ010000001">
    <property type="protein sequence ID" value="MBB5372256.1"/>
    <property type="molecule type" value="Genomic_DNA"/>
</dbReference>
<dbReference type="GO" id="GO:0005886">
    <property type="term" value="C:plasma membrane"/>
    <property type="evidence" value="ECO:0007669"/>
    <property type="project" value="UniProtKB-SubCell"/>
</dbReference>
<dbReference type="PANTHER" id="PTHR43370">
    <property type="entry name" value="SUGAR ABC TRANSPORTER INTEGRAL MEMBRANE PROTEIN-RELATED"/>
    <property type="match status" value="1"/>
</dbReference>
<dbReference type="PANTHER" id="PTHR43370:SF2">
    <property type="entry name" value="ABC TRANSPORTER PERMEASE PROTEIN"/>
    <property type="match status" value="1"/>
</dbReference>
<evidence type="ECO:0000256" key="5">
    <source>
        <dbReference type="ARBA" id="ARBA00023136"/>
    </source>
</evidence>
<evidence type="ECO:0000313" key="8">
    <source>
        <dbReference type="Proteomes" id="UP000553706"/>
    </source>
</evidence>
<organism evidence="7 8">
    <name type="scientific">Acidocella aromatica</name>
    <dbReference type="NCBI Taxonomy" id="1303579"/>
    <lineage>
        <taxon>Bacteria</taxon>
        <taxon>Pseudomonadati</taxon>
        <taxon>Pseudomonadota</taxon>
        <taxon>Alphaproteobacteria</taxon>
        <taxon>Acetobacterales</taxon>
        <taxon>Acidocellaceae</taxon>
        <taxon>Acidocella</taxon>
    </lineage>
</organism>
<dbReference type="GO" id="GO:0022857">
    <property type="term" value="F:transmembrane transporter activity"/>
    <property type="evidence" value="ECO:0007669"/>
    <property type="project" value="InterPro"/>
</dbReference>
<evidence type="ECO:0000256" key="1">
    <source>
        <dbReference type="ARBA" id="ARBA00004651"/>
    </source>
</evidence>
<gene>
    <name evidence="7" type="ORF">HNP71_000480</name>
</gene>
<feature type="transmembrane region" description="Helical" evidence="6">
    <location>
        <begin position="275"/>
        <end position="292"/>
    </location>
</feature>
<evidence type="ECO:0000256" key="6">
    <source>
        <dbReference type="SAM" id="Phobius"/>
    </source>
</evidence>
<feature type="transmembrane region" description="Helical" evidence="6">
    <location>
        <begin position="63"/>
        <end position="85"/>
    </location>
</feature>
<feature type="transmembrane region" description="Helical" evidence="6">
    <location>
        <begin position="33"/>
        <end position="56"/>
    </location>
</feature>
<keyword evidence="7" id="KW-0813">Transport</keyword>
<keyword evidence="2" id="KW-1003">Cell membrane</keyword>
<keyword evidence="3 6" id="KW-0812">Transmembrane</keyword>
<dbReference type="Proteomes" id="UP000553706">
    <property type="component" value="Unassembled WGS sequence"/>
</dbReference>
<dbReference type="CDD" id="cd06580">
    <property type="entry name" value="TM_PBP1_transp_TpRbsC_like"/>
    <property type="match status" value="1"/>
</dbReference>
<dbReference type="InterPro" id="IPR001851">
    <property type="entry name" value="ABC_transp_permease"/>
</dbReference>
<keyword evidence="5 6" id="KW-0472">Membrane</keyword>
<feature type="transmembrane region" description="Helical" evidence="6">
    <location>
        <begin position="91"/>
        <end position="109"/>
    </location>
</feature>
<keyword evidence="8" id="KW-1185">Reference proteome</keyword>
<evidence type="ECO:0000256" key="2">
    <source>
        <dbReference type="ARBA" id="ARBA00022475"/>
    </source>
</evidence>
<sequence length="309" mass="31670">MIATLLAAWAATIPAFAAPFLLATVGLIINERAGVMNLGAEGIMAIAAVVSVLISLDGGGVGVALLGGVAAGLVLTAVFAVLAVLLRVDQVLAGLVTFALGIGISGYVGDGYDNQTIPGLSALPTSLFGWMPKTLAGVLDQDVLTYVAFGIAVLVWYIIEHTDLGLRLRAVGEDAPAADAAGVNVALYRLGAVLAGGVLCAVAGAHLSLVGSHLWVDGMVAGRGWIAVAMVTLARWNALRAIAAALLFGAIQALVPQLLSSGLNVPVYFIEMSPYLATLAYLLLAGMFANGADAQPVDLGRPYLREERR</sequence>
<dbReference type="Pfam" id="PF02653">
    <property type="entry name" value="BPD_transp_2"/>
    <property type="match status" value="1"/>
</dbReference>
<keyword evidence="4 6" id="KW-1133">Transmembrane helix</keyword>
<keyword evidence="7" id="KW-0762">Sugar transport</keyword>
<feature type="transmembrane region" description="Helical" evidence="6">
    <location>
        <begin position="237"/>
        <end position="255"/>
    </location>
</feature>
<proteinExistence type="predicted"/>
<dbReference type="RefSeq" id="WP_183265232.1">
    <property type="nucleotide sequence ID" value="NZ_JACHFJ010000001.1"/>
</dbReference>
<evidence type="ECO:0000256" key="3">
    <source>
        <dbReference type="ARBA" id="ARBA00022692"/>
    </source>
</evidence>
<comment type="subcellular location">
    <subcellularLocation>
        <location evidence="1">Cell membrane</location>
        <topology evidence="1">Multi-pass membrane protein</topology>
    </subcellularLocation>
</comment>
<dbReference type="AlphaFoldDB" id="A0A840V934"/>
<comment type="caution">
    <text evidence="7">The sequence shown here is derived from an EMBL/GenBank/DDBJ whole genome shotgun (WGS) entry which is preliminary data.</text>
</comment>
<evidence type="ECO:0000313" key="7">
    <source>
        <dbReference type="EMBL" id="MBB5372256.1"/>
    </source>
</evidence>
<accession>A0A840V934</accession>
<reference evidence="7 8" key="1">
    <citation type="submission" date="2020-08" db="EMBL/GenBank/DDBJ databases">
        <title>Genomic Encyclopedia of Type Strains, Phase IV (KMG-IV): sequencing the most valuable type-strain genomes for metagenomic binning, comparative biology and taxonomic classification.</title>
        <authorList>
            <person name="Goeker M."/>
        </authorList>
    </citation>
    <scope>NUCLEOTIDE SEQUENCE [LARGE SCALE GENOMIC DNA]</scope>
    <source>
        <strain evidence="7 8">DSM 27026</strain>
    </source>
</reference>
<name>A0A840V934_9PROT</name>
<protein>
    <submittedName>
        <fullName evidence="7">Simple sugar transport system permease protein</fullName>
    </submittedName>
</protein>
<feature type="transmembrane region" description="Helical" evidence="6">
    <location>
        <begin position="192"/>
        <end position="216"/>
    </location>
</feature>
<feature type="transmembrane region" description="Helical" evidence="6">
    <location>
        <begin position="143"/>
        <end position="159"/>
    </location>
</feature>